<evidence type="ECO:0000313" key="4">
    <source>
        <dbReference type="Proteomes" id="UP000198373"/>
    </source>
</evidence>
<dbReference type="EMBL" id="FZOO01000006">
    <property type="protein sequence ID" value="SNS69060.1"/>
    <property type="molecule type" value="Genomic_DNA"/>
</dbReference>
<protein>
    <submittedName>
        <fullName evidence="3">Uncharacterized protein</fullName>
    </submittedName>
</protein>
<feature type="compositionally biased region" description="Low complexity" evidence="1">
    <location>
        <begin position="10"/>
        <end position="21"/>
    </location>
</feature>
<reference evidence="4" key="1">
    <citation type="submission" date="2017-06" db="EMBL/GenBank/DDBJ databases">
        <authorList>
            <person name="Varghese N."/>
            <person name="Submissions S."/>
        </authorList>
    </citation>
    <scope>NUCLEOTIDE SEQUENCE [LARGE SCALE GENOMIC DNA]</scope>
    <source>
        <strain evidence="4">DSM 46839</strain>
    </source>
</reference>
<feature type="transmembrane region" description="Helical" evidence="2">
    <location>
        <begin position="38"/>
        <end position="62"/>
    </location>
</feature>
<gene>
    <name evidence="3" type="ORF">SAMN06893096_106226</name>
</gene>
<keyword evidence="2" id="KW-0812">Transmembrane</keyword>
<accession>A0A239GIU7</accession>
<evidence type="ECO:0000313" key="3">
    <source>
        <dbReference type="EMBL" id="SNS69060.1"/>
    </source>
</evidence>
<dbReference type="AlphaFoldDB" id="A0A239GIU7"/>
<proteinExistence type="predicted"/>
<evidence type="ECO:0000256" key="2">
    <source>
        <dbReference type="SAM" id="Phobius"/>
    </source>
</evidence>
<feature type="compositionally biased region" description="Pro residues" evidence="1">
    <location>
        <begin position="67"/>
        <end position="91"/>
    </location>
</feature>
<name>A0A239GIU7_9ACTN</name>
<keyword evidence="2" id="KW-0472">Membrane</keyword>
<feature type="compositionally biased region" description="Pro residues" evidence="1">
    <location>
        <begin position="22"/>
        <end position="32"/>
    </location>
</feature>
<evidence type="ECO:0000256" key="1">
    <source>
        <dbReference type="SAM" id="MobiDB-lite"/>
    </source>
</evidence>
<organism evidence="3 4">
    <name type="scientific">Geodermatophilus pulveris</name>
    <dbReference type="NCBI Taxonomy" id="1564159"/>
    <lineage>
        <taxon>Bacteria</taxon>
        <taxon>Bacillati</taxon>
        <taxon>Actinomycetota</taxon>
        <taxon>Actinomycetes</taxon>
        <taxon>Geodermatophilales</taxon>
        <taxon>Geodermatophilaceae</taxon>
        <taxon>Geodermatophilus</taxon>
    </lineage>
</organism>
<keyword evidence="4" id="KW-1185">Reference proteome</keyword>
<keyword evidence="2" id="KW-1133">Transmembrane helix</keyword>
<feature type="region of interest" description="Disordered" evidence="1">
    <location>
        <begin position="1"/>
        <end position="32"/>
    </location>
</feature>
<dbReference type="Proteomes" id="UP000198373">
    <property type="component" value="Unassembled WGS sequence"/>
</dbReference>
<sequence>MTDPQQTGRAPSPAASAWAVPGAPPPPQVPPPPGHHRWVLAAVLGLAALVTVAVVLAVNLTLGLEPRPSPDAAPPPTTGAAPPRSPTPPTGAAPATGLDGSWTGTAVLRSCRGTEAPCPETLPMELTIDCPERPGSPCSVVARRGYDRAPLSPADPLGRHTAKGIVPAGRAAVCEGAGPASTGWLLRFSGEDGSLTGDYAEHSSGATCPGAEARWRFVLTRD</sequence>
<feature type="region of interest" description="Disordered" evidence="1">
    <location>
        <begin position="64"/>
        <end position="101"/>
    </location>
</feature>